<dbReference type="OrthoDB" id="9934301at2759"/>
<dbReference type="Pfam" id="PF19441">
    <property type="entry name" value="ASTN_1_2_N"/>
    <property type="match status" value="1"/>
</dbReference>
<dbReference type="GO" id="GO:0016020">
    <property type="term" value="C:membrane"/>
    <property type="evidence" value="ECO:0007669"/>
    <property type="project" value="TreeGrafter"/>
</dbReference>
<dbReference type="InterPro" id="IPR026995">
    <property type="entry name" value="Astrotactin"/>
</dbReference>
<keyword evidence="4" id="KW-1185">Reference proteome</keyword>
<dbReference type="PANTHER" id="PTHR16592:SF8">
    <property type="entry name" value="ASTROTACTIN-1"/>
    <property type="match status" value="1"/>
</dbReference>
<comment type="caution">
    <text evidence="3">The sequence shown here is derived from an EMBL/GenBank/DDBJ whole genome shotgun (WGS) entry which is preliminary data.</text>
</comment>
<dbReference type="GO" id="GO:0005768">
    <property type="term" value="C:endosome"/>
    <property type="evidence" value="ECO:0007669"/>
    <property type="project" value="TreeGrafter"/>
</dbReference>
<dbReference type="Proteomes" id="UP001148018">
    <property type="component" value="Unassembled WGS sequence"/>
</dbReference>
<evidence type="ECO:0000313" key="3">
    <source>
        <dbReference type="EMBL" id="KAJ3594420.1"/>
    </source>
</evidence>
<feature type="non-terminal residue" evidence="3">
    <location>
        <position position="1"/>
    </location>
</feature>
<evidence type="ECO:0000313" key="4">
    <source>
        <dbReference type="Proteomes" id="UP001148018"/>
    </source>
</evidence>
<organism evidence="3 4">
    <name type="scientific">Muraenolepis orangiensis</name>
    <name type="common">Patagonian moray cod</name>
    <dbReference type="NCBI Taxonomy" id="630683"/>
    <lineage>
        <taxon>Eukaryota</taxon>
        <taxon>Metazoa</taxon>
        <taxon>Chordata</taxon>
        <taxon>Craniata</taxon>
        <taxon>Vertebrata</taxon>
        <taxon>Euteleostomi</taxon>
        <taxon>Actinopterygii</taxon>
        <taxon>Neopterygii</taxon>
        <taxon>Teleostei</taxon>
        <taxon>Neoteleostei</taxon>
        <taxon>Acanthomorphata</taxon>
        <taxon>Zeiogadaria</taxon>
        <taxon>Gadariae</taxon>
        <taxon>Gadiformes</taxon>
        <taxon>Muraenolepidoidei</taxon>
        <taxon>Muraenolepididae</taxon>
        <taxon>Muraenolepis</taxon>
    </lineage>
</organism>
<protein>
    <recommendedName>
        <fullName evidence="2">Astrotactin-1/2 N-terminal domain-containing protein</fullName>
    </recommendedName>
</protein>
<dbReference type="PANTHER" id="PTHR16592">
    <property type="entry name" value="ASTROTACTIN-1-LIKE"/>
    <property type="match status" value="1"/>
</dbReference>
<sequence>MRLPGSTSILQGGAPSAKTFWFHLFSSGLPLPPSSSSQTLHPHHRNMEISGNSEDIPLVRWRQQWLENGTLLFHIHHQDGSGHLPGLAPTPDPSRDTAEEELRILHISVM</sequence>
<dbReference type="GO" id="GO:0001764">
    <property type="term" value="P:neuron migration"/>
    <property type="evidence" value="ECO:0007669"/>
    <property type="project" value="InterPro"/>
</dbReference>
<dbReference type="GO" id="GO:0007158">
    <property type="term" value="P:neuron cell-cell adhesion"/>
    <property type="evidence" value="ECO:0007669"/>
    <property type="project" value="TreeGrafter"/>
</dbReference>
<feature type="domain" description="Astrotactin-1/2 N-terminal" evidence="2">
    <location>
        <begin position="48"/>
        <end position="110"/>
    </location>
</feature>
<accession>A0A9Q0DT60</accession>
<evidence type="ECO:0000259" key="2">
    <source>
        <dbReference type="Pfam" id="PF19441"/>
    </source>
</evidence>
<gene>
    <name evidence="3" type="ORF">NHX12_003727</name>
</gene>
<dbReference type="InterPro" id="IPR045575">
    <property type="entry name" value="ASTN_1_2_N"/>
</dbReference>
<proteinExistence type="predicted"/>
<dbReference type="EMBL" id="JANIIK010000111">
    <property type="protein sequence ID" value="KAJ3594420.1"/>
    <property type="molecule type" value="Genomic_DNA"/>
</dbReference>
<reference evidence="3" key="1">
    <citation type="submission" date="2022-07" db="EMBL/GenBank/DDBJ databases">
        <title>Chromosome-level genome of Muraenolepis orangiensis.</title>
        <authorList>
            <person name="Kim J."/>
        </authorList>
    </citation>
    <scope>NUCLEOTIDE SEQUENCE</scope>
    <source>
        <strain evidence="3">KU_S4_2022</strain>
        <tissue evidence="3">Muscle</tissue>
    </source>
</reference>
<feature type="region of interest" description="Disordered" evidence="1">
    <location>
        <begin position="33"/>
        <end position="52"/>
    </location>
</feature>
<evidence type="ECO:0000256" key="1">
    <source>
        <dbReference type="SAM" id="MobiDB-lite"/>
    </source>
</evidence>
<dbReference type="AlphaFoldDB" id="A0A9Q0DT60"/>
<name>A0A9Q0DT60_9TELE</name>